<organism evidence="3 4">
    <name type="scientific">Desulfoluna butyratoxydans</name>
    <dbReference type="NCBI Taxonomy" id="231438"/>
    <lineage>
        <taxon>Bacteria</taxon>
        <taxon>Pseudomonadati</taxon>
        <taxon>Thermodesulfobacteriota</taxon>
        <taxon>Desulfobacteria</taxon>
        <taxon>Desulfobacterales</taxon>
        <taxon>Desulfolunaceae</taxon>
        <taxon>Desulfoluna</taxon>
    </lineage>
</organism>
<sequence>MKKVALCVAMLFLMAVFSAPASAKVVMNLGWQTADDSAYGELVTIFSGLVDEYTGGEVVVKRRCCGQIGGEEDGFKSLQIGIVDGFIITMNNVSPHYPLMDVFVLPYIFNSLEHASQVLEGPIGDRFRDQLYAKTGVYLLSYNAVEPRDMYNTKRPIRSMDDMKGLKLRVPKNKIMIRTFQAFGAEPVPLAWSEMSTALQTGTVEGGDNGTFVIRSQKFFDLADNLTVLDHFTSFSPLFCSKRFLGKLTDAQREAVIKAGRDAGRIHRANMLKKIEECRTYLEANGMKITRPDRTPFIEAARKLQDEILSKRSAEFREIVDQIRASSGSKTDA</sequence>
<dbReference type="Gene3D" id="3.40.190.170">
    <property type="entry name" value="Bacterial extracellular solute-binding protein, family 7"/>
    <property type="match status" value="1"/>
</dbReference>
<dbReference type="GO" id="GO:0055085">
    <property type="term" value="P:transmembrane transport"/>
    <property type="evidence" value="ECO:0007669"/>
    <property type="project" value="InterPro"/>
</dbReference>
<dbReference type="RefSeq" id="WP_180140516.1">
    <property type="nucleotide sequence ID" value="NZ_CAADHO010000003.1"/>
</dbReference>
<dbReference type="Pfam" id="PF03480">
    <property type="entry name" value="DctP"/>
    <property type="match status" value="1"/>
</dbReference>
<protein>
    <submittedName>
        <fullName evidence="3">Trap transporter solute receptor dctp/teaa</fullName>
    </submittedName>
</protein>
<dbReference type="InterPro" id="IPR038404">
    <property type="entry name" value="TRAP_DctP_sf"/>
</dbReference>
<dbReference type="CDD" id="cd13603">
    <property type="entry name" value="PBP2_TRAP_Siap_TeaA_like"/>
    <property type="match status" value="1"/>
</dbReference>
<feature type="signal peptide" evidence="2">
    <location>
        <begin position="1"/>
        <end position="23"/>
    </location>
</feature>
<evidence type="ECO:0000256" key="1">
    <source>
        <dbReference type="ARBA" id="ARBA00022729"/>
    </source>
</evidence>
<dbReference type="NCBIfam" id="NF037995">
    <property type="entry name" value="TRAP_S1"/>
    <property type="match status" value="1"/>
</dbReference>
<keyword evidence="1 2" id="KW-0732">Signal</keyword>
<evidence type="ECO:0000256" key="2">
    <source>
        <dbReference type="SAM" id="SignalP"/>
    </source>
</evidence>
<proteinExistence type="predicted"/>
<reference evidence="3 4" key="1">
    <citation type="submission" date="2019-03" db="EMBL/GenBank/DDBJ databases">
        <authorList>
            <person name="Nijsse B."/>
        </authorList>
    </citation>
    <scope>NUCLEOTIDE SEQUENCE [LARGE SCALE GENOMIC DNA]</scope>
    <source>
        <strain evidence="3">Desulfoluna butyratoxydans MSL71</strain>
    </source>
</reference>
<accession>A0A4U8YLX5</accession>
<dbReference type="PANTHER" id="PTHR33376">
    <property type="match status" value="1"/>
</dbReference>
<dbReference type="EMBL" id="CAADHO010000003">
    <property type="protein sequence ID" value="VFQ44731.1"/>
    <property type="molecule type" value="Genomic_DNA"/>
</dbReference>
<evidence type="ECO:0000313" key="3">
    <source>
        <dbReference type="EMBL" id="VFQ44731.1"/>
    </source>
</evidence>
<dbReference type="Proteomes" id="UP000507962">
    <property type="component" value="Unassembled WGS sequence"/>
</dbReference>
<gene>
    <name evidence="3" type="ORF">MSL71_23810</name>
</gene>
<name>A0A4U8YLX5_9BACT</name>
<dbReference type="InterPro" id="IPR018389">
    <property type="entry name" value="DctP_fam"/>
</dbReference>
<keyword evidence="3" id="KW-0675">Receptor</keyword>
<feature type="chain" id="PRO_5020806668" evidence="2">
    <location>
        <begin position="24"/>
        <end position="333"/>
    </location>
</feature>
<dbReference type="PANTHER" id="PTHR33376:SF4">
    <property type="entry name" value="SIALIC ACID-BINDING PERIPLASMIC PROTEIN SIAP"/>
    <property type="match status" value="1"/>
</dbReference>
<dbReference type="AlphaFoldDB" id="A0A4U8YLX5"/>
<keyword evidence="4" id="KW-1185">Reference proteome</keyword>
<evidence type="ECO:0000313" key="4">
    <source>
        <dbReference type="Proteomes" id="UP000507962"/>
    </source>
</evidence>